<feature type="signal peptide" evidence="2">
    <location>
        <begin position="1"/>
        <end position="27"/>
    </location>
</feature>
<dbReference type="OrthoDB" id="8678477at2"/>
<dbReference type="InterPro" id="IPR006311">
    <property type="entry name" value="TAT_signal"/>
</dbReference>
<sequence>MNASRRALLQGAAALAALPSMARFAHARGDWPNKPVRIVVPFTPGGTTDFVARLVAVELGKTLEQAVIVENKPGAGTVIGVDAVAKSAPDGYSFVCVANSFTANQTLVRKLPYDTQKDLRPVALMGMSEHVLATHPASGLKTLADLRNQAKARPGTLSFASFGNGTSAHLSGEMLKLQMGLDIVHVPYKGQGPALTDLLGGQVTMMFGNWPEFRGHIQSGKLVALGMATAQRSQYAPAIPTLAEQGVPIESNSWNGLLAPAGTPDAIVLRMNEEVNRALAGPAVTEAFRKGGIASLSGTPERFAAFIQSEIAKYGDVIRKANIQIEG</sequence>
<evidence type="ECO:0000313" key="3">
    <source>
        <dbReference type="EMBL" id="KIQ33037.1"/>
    </source>
</evidence>
<evidence type="ECO:0000256" key="1">
    <source>
        <dbReference type="ARBA" id="ARBA00006987"/>
    </source>
</evidence>
<evidence type="ECO:0000313" key="4">
    <source>
        <dbReference type="Proteomes" id="UP000032067"/>
    </source>
</evidence>
<dbReference type="CDD" id="cd13578">
    <property type="entry name" value="PBP2_Bug27"/>
    <property type="match status" value="1"/>
</dbReference>
<dbReference type="InterPro" id="IPR005064">
    <property type="entry name" value="BUG"/>
</dbReference>
<dbReference type="PANTHER" id="PTHR42928">
    <property type="entry name" value="TRICARBOXYLATE-BINDING PROTEIN"/>
    <property type="match status" value="1"/>
</dbReference>
<dbReference type="PIRSF" id="PIRSF017082">
    <property type="entry name" value="YflP"/>
    <property type="match status" value="1"/>
</dbReference>
<protein>
    <submittedName>
        <fullName evidence="3">LacI family transcriptional regulator</fullName>
    </submittedName>
</protein>
<dbReference type="SUPFAM" id="SSF53850">
    <property type="entry name" value="Periplasmic binding protein-like II"/>
    <property type="match status" value="1"/>
</dbReference>
<comment type="caution">
    <text evidence="3">The sequence shown here is derived from an EMBL/GenBank/DDBJ whole genome shotgun (WGS) entry which is preliminary data.</text>
</comment>
<dbReference type="PANTHER" id="PTHR42928:SF5">
    <property type="entry name" value="BLR1237 PROTEIN"/>
    <property type="match status" value="1"/>
</dbReference>
<gene>
    <name evidence="3" type="ORF">RT97_11175</name>
</gene>
<comment type="similarity">
    <text evidence="1">Belongs to the UPF0065 (bug) family.</text>
</comment>
<dbReference type="PROSITE" id="PS51318">
    <property type="entry name" value="TAT"/>
    <property type="match status" value="1"/>
</dbReference>
<dbReference type="InterPro" id="IPR042100">
    <property type="entry name" value="Bug_dom1"/>
</dbReference>
<feature type="chain" id="PRO_5005427631" evidence="2">
    <location>
        <begin position="28"/>
        <end position="327"/>
    </location>
</feature>
<dbReference type="Gene3D" id="3.40.190.10">
    <property type="entry name" value="Periplasmic binding protein-like II"/>
    <property type="match status" value="1"/>
</dbReference>
<dbReference type="Pfam" id="PF03401">
    <property type="entry name" value="TctC"/>
    <property type="match status" value="1"/>
</dbReference>
<dbReference type="Proteomes" id="UP000032067">
    <property type="component" value="Unassembled WGS sequence"/>
</dbReference>
<accession>A0A0D0L3N3</accession>
<reference evidence="3 4" key="1">
    <citation type="submission" date="2014-12" db="EMBL/GenBank/DDBJ databases">
        <title>16Stimator: statistical estimation of ribosomal gene copy numbers from draft genome assemblies.</title>
        <authorList>
            <person name="Perisin M.A."/>
            <person name="Vetter M."/>
            <person name="Gilbert J.A."/>
            <person name="Bergelson J."/>
        </authorList>
    </citation>
    <scope>NUCLEOTIDE SEQUENCE [LARGE SCALE GENOMIC DNA]</scope>
    <source>
        <strain evidence="3 4">MEDvA23</strain>
    </source>
</reference>
<dbReference type="Gene3D" id="3.40.190.150">
    <property type="entry name" value="Bordetella uptake gene, domain 1"/>
    <property type="match status" value="1"/>
</dbReference>
<dbReference type="AlphaFoldDB" id="A0A0D0L3N3"/>
<name>A0A0D0L3N3_VARPD</name>
<dbReference type="RefSeq" id="WP_155403785.1">
    <property type="nucleotide sequence ID" value="NZ_JXQQ01000024.1"/>
</dbReference>
<keyword evidence="2" id="KW-0732">Signal</keyword>
<organism evidence="3 4">
    <name type="scientific">Variovorax paradoxus</name>
    <dbReference type="NCBI Taxonomy" id="34073"/>
    <lineage>
        <taxon>Bacteria</taxon>
        <taxon>Pseudomonadati</taxon>
        <taxon>Pseudomonadota</taxon>
        <taxon>Betaproteobacteria</taxon>
        <taxon>Burkholderiales</taxon>
        <taxon>Comamonadaceae</taxon>
        <taxon>Variovorax</taxon>
    </lineage>
</organism>
<proteinExistence type="inferred from homology"/>
<evidence type="ECO:0000256" key="2">
    <source>
        <dbReference type="SAM" id="SignalP"/>
    </source>
</evidence>
<dbReference type="EMBL" id="JXQQ01000024">
    <property type="protein sequence ID" value="KIQ33037.1"/>
    <property type="molecule type" value="Genomic_DNA"/>
</dbReference>